<name>A0A2I8VPX3_9EURY</name>
<dbReference type="Pfam" id="PF00582">
    <property type="entry name" value="Usp"/>
    <property type="match status" value="1"/>
</dbReference>
<dbReference type="InterPro" id="IPR014729">
    <property type="entry name" value="Rossmann-like_a/b/a_fold"/>
</dbReference>
<sequence length="144" mass="15392">MYQTILLPTDGSPGSELAVDHALDLARRYDATLHLLYVVDTDIVNHYAGIDAIEGVEHALQSHGADALEAAAARATDEGVPVEQHVVEGSPHEAILDAIPMVGADLVVMGTERRSDEYHRLVGSVTERVVRTADVPVHVVKAAV</sequence>
<accession>A0A2I8VPX3</accession>
<comment type="similarity">
    <text evidence="1">Belongs to the universal stress protein A family.</text>
</comment>
<reference evidence="3 4" key="1">
    <citation type="submission" date="2018-01" db="EMBL/GenBank/DDBJ databases">
        <title>Complete genome sequence of Salinigranum rubrum GX10T, an extremely halophilic archaeon isolated from a marine solar saltern.</title>
        <authorList>
            <person name="Han S."/>
        </authorList>
    </citation>
    <scope>NUCLEOTIDE SEQUENCE [LARGE SCALE GENOMIC DNA]</scope>
    <source>
        <strain evidence="3 4">GX10</strain>
    </source>
</reference>
<evidence type="ECO:0000313" key="4">
    <source>
        <dbReference type="Proteomes" id="UP000236584"/>
    </source>
</evidence>
<dbReference type="PRINTS" id="PR01438">
    <property type="entry name" value="UNVRSLSTRESS"/>
</dbReference>
<dbReference type="Gene3D" id="3.40.50.620">
    <property type="entry name" value="HUPs"/>
    <property type="match status" value="1"/>
</dbReference>
<feature type="domain" description="UspA" evidence="2">
    <location>
        <begin position="1"/>
        <end position="141"/>
    </location>
</feature>
<dbReference type="InterPro" id="IPR006016">
    <property type="entry name" value="UspA"/>
</dbReference>
<dbReference type="RefSeq" id="WP_103427666.1">
    <property type="nucleotide sequence ID" value="NZ_CP026309.1"/>
</dbReference>
<dbReference type="PANTHER" id="PTHR46268:SF6">
    <property type="entry name" value="UNIVERSAL STRESS PROTEIN UP12"/>
    <property type="match status" value="1"/>
</dbReference>
<dbReference type="Proteomes" id="UP000236584">
    <property type="component" value="Chromosome"/>
</dbReference>
<dbReference type="PIRSF" id="PIRSF006276">
    <property type="entry name" value="UspA"/>
    <property type="match status" value="1"/>
</dbReference>
<evidence type="ECO:0000259" key="2">
    <source>
        <dbReference type="Pfam" id="PF00582"/>
    </source>
</evidence>
<keyword evidence="4" id="KW-1185">Reference proteome</keyword>
<dbReference type="OrthoDB" id="105697at2157"/>
<dbReference type="AlphaFoldDB" id="A0A2I8VPX3"/>
<proteinExistence type="inferred from homology"/>
<organism evidence="3 4">
    <name type="scientific">Salinigranum rubrum</name>
    <dbReference type="NCBI Taxonomy" id="755307"/>
    <lineage>
        <taxon>Archaea</taxon>
        <taxon>Methanobacteriati</taxon>
        <taxon>Methanobacteriota</taxon>
        <taxon>Stenosarchaea group</taxon>
        <taxon>Halobacteria</taxon>
        <taxon>Halobacteriales</taxon>
        <taxon>Haloferacaceae</taxon>
        <taxon>Salinigranum</taxon>
    </lineage>
</organism>
<gene>
    <name evidence="3" type="ORF">C2R22_12580</name>
</gene>
<dbReference type="GeneID" id="35592941"/>
<evidence type="ECO:0000313" key="3">
    <source>
        <dbReference type="EMBL" id="AUV83977.1"/>
    </source>
</evidence>
<evidence type="ECO:0000256" key="1">
    <source>
        <dbReference type="ARBA" id="ARBA00008791"/>
    </source>
</evidence>
<dbReference type="KEGG" id="srub:C2R22_12580"/>
<protein>
    <submittedName>
        <fullName evidence="3">Universal stress protein</fullName>
    </submittedName>
</protein>
<dbReference type="SUPFAM" id="SSF52402">
    <property type="entry name" value="Adenine nucleotide alpha hydrolases-like"/>
    <property type="match status" value="1"/>
</dbReference>
<dbReference type="PANTHER" id="PTHR46268">
    <property type="entry name" value="STRESS RESPONSE PROTEIN NHAX"/>
    <property type="match status" value="1"/>
</dbReference>
<dbReference type="CDD" id="cd00293">
    <property type="entry name" value="USP-like"/>
    <property type="match status" value="1"/>
</dbReference>
<dbReference type="InterPro" id="IPR006015">
    <property type="entry name" value="Universal_stress_UspA"/>
</dbReference>
<dbReference type="EMBL" id="CP026309">
    <property type="protein sequence ID" value="AUV83977.1"/>
    <property type="molecule type" value="Genomic_DNA"/>
</dbReference>